<name>A0A1W2TKU2_ROSNE</name>
<dbReference type="OrthoDB" id="2942798at2759"/>
<feature type="region of interest" description="Disordered" evidence="1">
    <location>
        <begin position="1"/>
        <end position="21"/>
    </location>
</feature>
<proteinExistence type="predicted"/>
<evidence type="ECO:0000313" key="2">
    <source>
        <dbReference type="EMBL" id="GAP88892.2"/>
    </source>
</evidence>
<accession>A0A1W2TKU2</accession>
<sequence>MKEYGPVDVPSGTPPEKKEKNGKIILPIYRPGEHRHYRVPDNVDTTTPPQSTKLVQFRFRTRQVSATGTVISPLHPDVLRLAIHRPALPRFWDTCFRHIPFFVRSRIYTLFPEWFLPDHVILKSEREDEKDSFDTEICAYEHLKHAQGTLVPEEAYLWHHQKVRY</sequence>
<gene>
    <name evidence="2" type="ORF">SAMD00023353_1700410</name>
</gene>
<protein>
    <submittedName>
        <fullName evidence="2">Uncharacterized protein</fullName>
    </submittedName>
</protein>
<dbReference type="EMBL" id="DF977462">
    <property type="protein sequence ID" value="GAP88892.2"/>
    <property type="molecule type" value="Genomic_DNA"/>
</dbReference>
<evidence type="ECO:0000256" key="1">
    <source>
        <dbReference type="SAM" id="MobiDB-lite"/>
    </source>
</evidence>
<dbReference type="AlphaFoldDB" id="A0A1W2TKU2"/>
<organism evidence="2">
    <name type="scientific">Rosellinia necatrix</name>
    <name type="common">White root-rot fungus</name>
    <dbReference type="NCBI Taxonomy" id="77044"/>
    <lineage>
        <taxon>Eukaryota</taxon>
        <taxon>Fungi</taxon>
        <taxon>Dikarya</taxon>
        <taxon>Ascomycota</taxon>
        <taxon>Pezizomycotina</taxon>
        <taxon>Sordariomycetes</taxon>
        <taxon>Xylariomycetidae</taxon>
        <taxon>Xylariales</taxon>
        <taxon>Xylariaceae</taxon>
        <taxon>Rosellinia</taxon>
    </lineage>
</organism>
<dbReference type="Proteomes" id="UP000054516">
    <property type="component" value="Unassembled WGS sequence"/>
</dbReference>
<reference evidence="2" key="1">
    <citation type="submission" date="2016-03" db="EMBL/GenBank/DDBJ databases">
        <title>Draft genome sequence of Rosellinia necatrix.</title>
        <authorList>
            <person name="Kanematsu S."/>
        </authorList>
    </citation>
    <scope>NUCLEOTIDE SEQUENCE [LARGE SCALE GENOMIC DNA]</scope>
    <source>
        <strain evidence="2">W97</strain>
    </source>
</reference>
<evidence type="ECO:0000313" key="3">
    <source>
        <dbReference type="Proteomes" id="UP000054516"/>
    </source>
</evidence>
<keyword evidence="3" id="KW-1185">Reference proteome</keyword>